<keyword evidence="6 8" id="KW-0496">Mitochondrion</keyword>
<evidence type="ECO:0000256" key="5">
    <source>
        <dbReference type="ARBA" id="ARBA00022840"/>
    </source>
</evidence>
<evidence type="ECO:0000256" key="7">
    <source>
        <dbReference type="ARBA" id="ARBA00048201"/>
    </source>
</evidence>
<dbReference type="Pfam" id="PF02518">
    <property type="entry name" value="HATPase_c"/>
    <property type="match status" value="1"/>
</dbReference>
<dbReference type="EC" id="2.7.11.-" evidence="8"/>
<proteinExistence type="inferred from homology"/>
<dbReference type="FunFam" id="1.20.140.20:FF:000003">
    <property type="entry name" value="[Pyruvate dehydrogenase (Acetyl-transferring)] kinase, mitochondrial"/>
    <property type="match status" value="1"/>
</dbReference>
<protein>
    <recommendedName>
        <fullName evidence="8">Protein-serine/threonine kinase</fullName>
        <ecNumber evidence="8">2.7.11.-</ecNumber>
    </recommendedName>
</protein>
<evidence type="ECO:0000313" key="11">
    <source>
        <dbReference type="EMBL" id="OIV98328.1"/>
    </source>
</evidence>
<keyword evidence="3 8" id="KW-0547">Nucleotide-binding</keyword>
<dbReference type="GO" id="GO:0004740">
    <property type="term" value="F:pyruvate dehydrogenase (acetyl-transferring) kinase activity"/>
    <property type="evidence" value="ECO:0007669"/>
    <property type="project" value="UniProtKB-EC"/>
</dbReference>
<keyword evidence="2 8" id="KW-0808">Transferase</keyword>
<organism evidence="11 12">
    <name type="scientific">Lupinus angustifolius</name>
    <name type="common">Narrow-leaved blue lupine</name>
    <dbReference type="NCBI Taxonomy" id="3871"/>
    <lineage>
        <taxon>Eukaryota</taxon>
        <taxon>Viridiplantae</taxon>
        <taxon>Streptophyta</taxon>
        <taxon>Embryophyta</taxon>
        <taxon>Tracheophyta</taxon>
        <taxon>Spermatophyta</taxon>
        <taxon>Magnoliopsida</taxon>
        <taxon>eudicotyledons</taxon>
        <taxon>Gunneridae</taxon>
        <taxon>Pentapetalae</taxon>
        <taxon>rosids</taxon>
        <taxon>fabids</taxon>
        <taxon>Fabales</taxon>
        <taxon>Fabaceae</taxon>
        <taxon>Papilionoideae</taxon>
        <taxon>50 kb inversion clade</taxon>
        <taxon>genistoids sensu lato</taxon>
        <taxon>core genistoids</taxon>
        <taxon>Genisteae</taxon>
        <taxon>Lupinus</taxon>
    </lineage>
</organism>
<dbReference type="GO" id="GO:0010906">
    <property type="term" value="P:regulation of glucose metabolic process"/>
    <property type="evidence" value="ECO:0007669"/>
    <property type="project" value="TreeGrafter"/>
</dbReference>
<evidence type="ECO:0000256" key="2">
    <source>
        <dbReference type="ARBA" id="ARBA00022679"/>
    </source>
</evidence>
<feature type="compositionally biased region" description="Basic and acidic residues" evidence="9">
    <location>
        <begin position="414"/>
        <end position="430"/>
    </location>
</feature>
<dbReference type="GO" id="GO:0005759">
    <property type="term" value="C:mitochondrial matrix"/>
    <property type="evidence" value="ECO:0007669"/>
    <property type="project" value="UniProtKB-SubCell"/>
</dbReference>
<dbReference type="InterPro" id="IPR036784">
    <property type="entry name" value="AK/P_DHK_N_sf"/>
</dbReference>
<dbReference type="SUPFAM" id="SSF69012">
    <property type="entry name" value="alpha-ketoacid dehydrogenase kinase, N-terminal domain"/>
    <property type="match status" value="1"/>
</dbReference>
<feature type="domain" description="Histidine kinase" evidence="10">
    <location>
        <begin position="236"/>
        <end position="352"/>
    </location>
</feature>
<accession>A0A4P1QZY9</accession>
<evidence type="ECO:0000256" key="3">
    <source>
        <dbReference type="ARBA" id="ARBA00022741"/>
    </source>
</evidence>
<name>A0A4P1QZY9_LUPAN</name>
<feature type="region of interest" description="Disordered" evidence="9">
    <location>
        <begin position="389"/>
        <end position="470"/>
    </location>
</feature>
<evidence type="ECO:0000256" key="9">
    <source>
        <dbReference type="SAM" id="MobiDB-lite"/>
    </source>
</evidence>
<dbReference type="GO" id="GO:0005524">
    <property type="term" value="F:ATP binding"/>
    <property type="evidence" value="ECO:0007669"/>
    <property type="project" value="UniProtKB-UniRule"/>
</dbReference>
<dbReference type="Proteomes" id="UP000188354">
    <property type="component" value="Chromosome LG14"/>
</dbReference>
<keyword evidence="12" id="KW-1185">Reference proteome</keyword>
<dbReference type="Pfam" id="PF10436">
    <property type="entry name" value="BCDHK_Adom3"/>
    <property type="match status" value="1"/>
</dbReference>
<dbReference type="InterPro" id="IPR005467">
    <property type="entry name" value="His_kinase_dom"/>
</dbReference>
<sequence>MAAKKASEIFSKSMIEDMHKWGCLKQTGVSLRYMMEFGSEPNDRNLLISAQFLHKELPIRIARRAIELENLPCGLSHKPAVLKVKDMYLDSFRDIRSFPDIKNMNDERTFTEMIKAIKVRHNNVVPSLALGVQQLKKGMDPKIDYEDLDEIHQFLDRFYMSRIGIRMLIGQHVELHNPHPAPHCVGYIHTKMSPVEVARNASEDARSMCCREYGSAPNVHIYGDPNFTFPYVPAHLHMMVFELVKNSLRAVQERFMDSEKVTPPIRIIVADGLEDVTIKVSDEGGGIARSGLPRIFTYLYSTARNPLDEHADLGIADNIVTMAGYGYGLPICRLYARYFGGDLQIISMEGYGEKDKLQSKPKTASEALVSEPRNENILKFAQSRTMQDIGNVVPPDESPASHKDNVLSQPEDMSDGREASVSKMKIDENIHIASRSTNDKIPNGSCYRMGRSRKSRTNNQDDDSKSVSKLDEGILSPLLKETSLESPGVWLEKEPEARKDAEQVNNDEKTAIAPSWLFLRLKLWLLVTIRDLVLLQNKMSMNHLLFMS</sequence>
<dbReference type="InterPro" id="IPR003594">
    <property type="entry name" value="HATPase_dom"/>
</dbReference>
<dbReference type="Gramene" id="OIV98328">
    <property type="protein sequence ID" value="OIV98328"/>
    <property type="gene ID" value="TanjilG_16655"/>
</dbReference>
<evidence type="ECO:0000313" key="12">
    <source>
        <dbReference type="Proteomes" id="UP000188354"/>
    </source>
</evidence>
<reference evidence="11 12" key="1">
    <citation type="journal article" date="2017" name="Plant Biotechnol. J.">
        <title>A comprehensive draft genome sequence for lupin (Lupinus angustifolius), an emerging health food: insights into plant-microbe interactions and legume evolution.</title>
        <authorList>
            <person name="Hane J.K."/>
            <person name="Ming Y."/>
            <person name="Kamphuis L.G."/>
            <person name="Nelson M.N."/>
            <person name="Garg G."/>
            <person name="Atkins C.A."/>
            <person name="Bayer P.E."/>
            <person name="Bravo A."/>
            <person name="Bringans S."/>
            <person name="Cannon S."/>
            <person name="Edwards D."/>
            <person name="Foley R."/>
            <person name="Gao L.L."/>
            <person name="Harrison M.J."/>
            <person name="Huang W."/>
            <person name="Hurgobin B."/>
            <person name="Li S."/>
            <person name="Liu C.W."/>
            <person name="McGrath A."/>
            <person name="Morahan G."/>
            <person name="Murray J."/>
            <person name="Weller J."/>
            <person name="Jian J."/>
            <person name="Singh K.B."/>
        </authorList>
    </citation>
    <scope>NUCLEOTIDE SEQUENCE [LARGE SCALE GENOMIC DNA]</scope>
    <source>
        <strain evidence="12">cv. Tanjil</strain>
        <tissue evidence="11">Whole plant</tissue>
    </source>
</reference>
<evidence type="ECO:0000256" key="6">
    <source>
        <dbReference type="ARBA" id="ARBA00023128"/>
    </source>
</evidence>
<dbReference type="SUPFAM" id="SSF55874">
    <property type="entry name" value="ATPase domain of HSP90 chaperone/DNA topoisomerase II/histidine kinase"/>
    <property type="match status" value="1"/>
</dbReference>
<keyword evidence="5 8" id="KW-0067">ATP-binding</keyword>
<dbReference type="FunFam" id="3.30.565.10:FF:000065">
    <property type="entry name" value="[Pyruvate dehydrogenase (Acetyl-transferring)] kinase mitochondrial"/>
    <property type="match status" value="1"/>
</dbReference>
<evidence type="ECO:0000256" key="1">
    <source>
        <dbReference type="ARBA" id="ARBA00006155"/>
    </source>
</evidence>
<comment type="similarity">
    <text evidence="1 8">Belongs to the PDK/BCKDK protein kinase family.</text>
</comment>
<dbReference type="InterPro" id="IPR018955">
    <property type="entry name" value="BCDHK/PDK_N"/>
</dbReference>
<dbReference type="EMBL" id="CM007374">
    <property type="protein sequence ID" value="OIV98328.1"/>
    <property type="molecule type" value="Genomic_DNA"/>
</dbReference>
<comment type="catalytic activity">
    <reaction evidence="7">
        <text>L-seryl-[pyruvate dehydrogenase E1 alpha subunit] + ATP = O-phospho-L-seryl-[pyruvate dehydrogenase E1 alpha subunit] + ADP + H(+)</text>
        <dbReference type="Rhea" id="RHEA:23052"/>
        <dbReference type="Rhea" id="RHEA-COMP:13689"/>
        <dbReference type="Rhea" id="RHEA-COMP:13690"/>
        <dbReference type="ChEBI" id="CHEBI:15378"/>
        <dbReference type="ChEBI" id="CHEBI:29999"/>
        <dbReference type="ChEBI" id="CHEBI:30616"/>
        <dbReference type="ChEBI" id="CHEBI:83421"/>
        <dbReference type="ChEBI" id="CHEBI:456216"/>
        <dbReference type="EC" id="2.7.11.2"/>
    </reaction>
</comment>
<dbReference type="PROSITE" id="PS50109">
    <property type="entry name" value="HIS_KIN"/>
    <property type="match status" value="1"/>
</dbReference>
<dbReference type="SMART" id="SM00387">
    <property type="entry name" value="HATPase_c"/>
    <property type="match status" value="1"/>
</dbReference>
<keyword evidence="4 8" id="KW-0418">Kinase</keyword>
<dbReference type="AlphaFoldDB" id="A0A4P1QZY9"/>
<comment type="subcellular location">
    <subcellularLocation>
        <location evidence="8">Mitochondrion matrix</location>
    </subcellularLocation>
</comment>
<dbReference type="PANTHER" id="PTHR11947">
    <property type="entry name" value="PYRUVATE DEHYDROGENASE KINASE"/>
    <property type="match status" value="1"/>
</dbReference>
<dbReference type="CDD" id="cd16929">
    <property type="entry name" value="HATPase_PDK-like"/>
    <property type="match status" value="1"/>
</dbReference>
<dbReference type="PANTHER" id="PTHR11947:SF3">
    <property type="entry name" value="[PYRUVATE DEHYDROGENASE (ACETYL-TRANSFERRING)] KINASE, MITOCHONDRIAL"/>
    <property type="match status" value="1"/>
</dbReference>
<dbReference type="InterPro" id="IPR039028">
    <property type="entry name" value="BCKD/PDK"/>
</dbReference>
<gene>
    <name evidence="11" type="ORF">TanjilG_16655</name>
</gene>
<dbReference type="Gene3D" id="1.20.140.20">
    <property type="entry name" value="Alpha-ketoacid/pyruvate dehydrogenase kinase, N-terminal domain"/>
    <property type="match status" value="1"/>
</dbReference>
<dbReference type="STRING" id="3871.A0A4P1QZY9"/>
<dbReference type="Gene3D" id="3.30.565.10">
    <property type="entry name" value="Histidine kinase-like ATPase, C-terminal domain"/>
    <property type="match status" value="1"/>
</dbReference>
<dbReference type="InterPro" id="IPR036890">
    <property type="entry name" value="HATPase_C_sf"/>
</dbReference>
<evidence type="ECO:0000259" key="10">
    <source>
        <dbReference type="PROSITE" id="PS50109"/>
    </source>
</evidence>
<evidence type="ECO:0000256" key="8">
    <source>
        <dbReference type="RuleBase" id="RU366032"/>
    </source>
</evidence>
<evidence type="ECO:0000256" key="4">
    <source>
        <dbReference type="ARBA" id="ARBA00022777"/>
    </source>
</evidence>